<evidence type="ECO:0000313" key="3">
    <source>
        <dbReference type="EMBL" id="KAF8795585.1"/>
    </source>
</evidence>
<dbReference type="Pfam" id="PF14688">
    <property type="entry name" value="DUF4461"/>
    <property type="match status" value="1"/>
</dbReference>
<feature type="domain" description="DUF4460" evidence="1">
    <location>
        <begin position="196"/>
        <end position="294"/>
    </location>
</feature>
<dbReference type="AlphaFoldDB" id="A0A8T0FZ99"/>
<dbReference type="InterPro" id="IPR027986">
    <property type="entry name" value="TCAIM"/>
</dbReference>
<dbReference type="Pfam" id="PF14687">
    <property type="entry name" value="DUF4460"/>
    <property type="match status" value="1"/>
</dbReference>
<sequence length="662" mass="77454">MSPNIVQRCQTFSTESMEKIRFWRESKYYLEMILEEAQMGNSKYPAGVVEKLKNSFYVDNCLTSLQTETELHEFIQVAKDVMLERKFDLRGIREIRLASKPENWHYVPGSINPADLPSRGCSVRQLSETEWWHGPPWLYYPSDTWPRSEFSVNEEEVLKEKRKEIVSSMNCMARLLKINFWRTLPAVVLSRTLVTLTQQEVATALRPLYFAVHPDLFYRFPKEKEINENSLKQMNYYLETILENKSTDPVLLTFCLKNGTQNVDHSTSFKHVNIQLLGKDIHSLLYNILSTCHLSTDYLDDLQKSRPRQMKPKQFTTRTSSKSFHDQWWKEVRKTAEDIERCIWNEPDVDFRSWLINNTDKALHRLQMCQPLREETERLRNELREVHFLKDIVWNCGWGITHFRGCLQSFQRLVQQHPSQILPLKGRTLVFGRETGVSFEGHIILSSEDVRNNWLDVIQSVEQYDNLLRQIPKAEGALSEVLRGISVDHRKFQPTVMVQKYIQQLGKLTSALYKHRWVHGYPEDWPRRLCAFQLVVECESGPLMLSPTGQFIVPASCPALVLVDFIGKNMAEADQRLQFYSTMKKEERMLHAQCMAQLGLSALEKDDNITPDLMVQCCRRILRDAAALGPSLRGLRLRISHYYSVLQDGEICIPWNWNVTRR</sequence>
<proteinExistence type="predicted"/>
<dbReference type="PANTHER" id="PTHR31596">
    <property type="entry name" value="T-CELL ACTIVATION INHIBITOR, MITOCHONDRIAL"/>
    <property type="match status" value="1"/>
</dbReference>
<name>A0A8T0FZ99_ARGBR</name>
<comment type="caution">
    <text evidence="3">The sequence shown here is derived from an EMBL/GenBank/DDBJ whole genome shotgun (WGS) entry which is preliminary data.</text>
</comment>
<feature type="domain" description="DUF4461" evidence="2">
    <location>
        <begin position="352"/>
        <end position="658"/>
    </location>
</feature>
<dbReference type="PANTHER" id="PTHR31596:SF1">
    <property type="entry name" value="T-CELL ACTIVATION INHIBITOR, MITOCHONDRIAL"/>
    <property type="match status" value="1"/>
</dbReference>
<evidence type="ECO:0000259" key="2">
    <source>
        <dbReference type="Pfam" id="PF14688"/>
    </source>
</evidence>
<reference evidence="3" key="1">
    <citation type="journal article" date="2020" name="bioRxiv">
        <title>Chromosome-level reference genome of the European wasp spider Argiope bruennichi: a resource for studies on range expansion and evolutionary adaptation.</title>
        <authorList>
            <person name="Sheffer M.M."/>
            <person name="Hoppe A."/>
            <person name="Krehenwinkel H."/>
            <person name="Uhl G."/>
            <person name="Kuss A.W."/>
            <person name="Jensen L."/>
            <person name="Jensen C."/>
            <person name="Gillespie R.G."/>
            <person name="Hoff K.J."/>
            <person name="Prost S."/>
        </authorList>
    </citation>
    <scope>NUCLEOTIDE SEQUENCE</scope>
</reference>
<gene>
    <name evidence="3" type="ORF">HNY73_000073</name>
</gene>
<dbReference type="GO" id="GO:0005739">
    <property type="term" value="C:mitochondrion"/>
    <property type="evidence" value="ECO:0007669"/>
    <property type="project" value="TreeGrafter"/>
</dbReference>
<dbReference type="EMBL" id="JABXBU010000001">
    <property type="protein sequence ID" value="KAF8795585.1"/>
    <property type="molecule type" value="Genomic_DNA"/>
</dbReference>
<evidence type="ECO:0000313" key="4">
    <source>
        <dbReference type="Proteomes" id="UP000807504"/>
    </source>
</evidence>
<dbReference type="Proteomes" id="UP000807504">
    <property type="component" value="Unassembled WGS sequence"/>
</dbReference>
<organism evidence="3 4">
    <name type="scientific">Argiope bruennichi</name>
    <name type="common">Wasp spider</name>
    <name type="synonym">Aranea bruennichi</name>
    <dbReference type="NCBI Taxonomy" id="94029"/>
    <lineage>
        <taxon>Eukaryota</taxon>
        <taxon>Metazoa</taxon>
        <taxon>Ecdysozoa</taxon>
        <taxon>Arthropoda</taxon>
        <taxon>Chelicerata</taxon>
        <taxon>Arachnida</taxon>
        <taxon>Araneae</taxon>
        <taxon>Araneomorphae</taxon>
        <taxon>Entelegynae</taxon>
        <taxon>Araneoidea</taxon>
        <taxon>Araneidae</taxon>
        <taxon>Argiope</taxon>
    </lineage>
</organism>
<dbReference type="InterPro" id="IPR027989">
    <property type="entry name" value="DUF4461"/>
</dbReference>
<reference evidence="3" key="2">
    <citation type="submission" date="2020-06" db="EMBL/GenBank/DDBJ databases">
        <authorList>
            <person name="Sheffer M."/>
        </authorList>
    </citation>
    <scope>NUCLEOTIDE SEQUENCE</scope>
</reference>
<keyword evidence="4" id="KW-1185">Reference proteome</keyword>
<evidence type="ECO:0000259" key="1">
    <source>
        <dbReference type="Pfam" id="PF14687"/>
    </source>
</evidence>
<dbReference type="InterPro" id="IPR028031">
    <property type="entry name" value="DUF4460"/>
</dbReference>
<accession>A0A8T0FZ99</accession>
<protein>
    <submittedName>
        <fullName evidence="3">T-cell activation inhibitor like protein</fullName>
    </submittedName>
</protein>